<proteinExistence type="predicted"/>
<protein>
    <submittedName>
        <fullName evidence="1">Uncharacterized protein</fullName>
    </submittedName>
</protein>
<sequence length="65" mass="6970">MSAQFSNLALFEAEVSAALLRSAQLARQDAIKTNTGIIVERNGKVVRVSAAELQHEALTSKQSAE</sequence>
<evidence type="ECO:0000313" key="2">
    <source>
        <dbReference type="Proteomes" id="UP000700248"/>
    </source>
</evidence>
<accession>A0A9D3ABV9</accession>
<gene>
    <name evidence="1" type="ORF">K8U84_08715</name>
</gene>
<dbReference type="Proteomes" id="UP000700248">
    <property type="component" value="Unassembled WGS sequence"/>
</dbReference>
<name>A0A9D3ABV9_9BURK</name>
<reference evidence="1" key="1">
    <citation type="journal article" date="2021" name="PeerJ">
        <title>Extensive microbial diversity within the chicken gut microbiome revealed by metagenomics and culture.</title>
        <authorList>
            <person name="Gilroy R."/>
            <person name="Ravi A."/>
            <person name="Getino M."/>
            <person name="Pursley I."/>
            <person name="Horton D.L."/>
            <person name="Alikhan N.F."/>
            <person name="Baker D."/>
            <person name="Gharbi K."/>
            <person name="Hall N."/>
            <person name="Watson M."/>
            <person name="Adriaenssens E.M."/>
            <person name="Foster-Nyarko E."/>
            <person name="Jarju S."/>
            <person name="Secka A."/>
            <person name="Antonio M."/>
            <person name="Oren A."/>
            <person name="Chaudhuri R.R."/>
            <person name="La Ragione R."/>
            <person name="Hildebrand F."/>
            <person name="Pallen M.J."/>
        </authorList>
    </citation>
    <scope>NUCLEOTIDE SEQUENCE</scope>
    <source>
        <strain evidence="1">CHK175-13533</strain>
    </source>
</reference>
<evidence type="ECO:0000313" key="1">
    <source>
        <dbReference type="EMBL" id="HJH24619.1"/>
    </source>
</evidence>
<organism evidence="1 2">
    <name type="scientific">Paenalcaligenes hominis</name>
    <dbReference type="NCBI Taxonomy" id="643674"/>
    <lineage>
        <taxon>Bacteria</taxon>
        <taxon>Pseudomonadati</taxon>
        <taxon>Pseudomonadota</taxon>
        <taxon>Betaproteobacteria</taxon>
        <taxon>Burkholderiales</taxon>
        <taxon>Alcaligenaceae</taxon>
        <taxon>Paenalcaligenes</taxon>
    </lineage>
</organism>
<dbReference type="AlphaFoldDB" id="A0A9D3ABV9"/>
<comment type="caution">
    <text evidence="1">The sequence shown here is derived from an EMBL/GenBank/DDBJ whole genome shotgun (WGS) entry which is preliminary data.</text>
</comment>
<dbReference type="RefSeq" id="WP_276831369.1">
    <property type="nucleotide sequence ID" value="NZ_DYTQ01000099.1"/>
</dbReference>
<reference evidence="1" key="2">
    <citation type="submission" date="2021-09" db="EMBL/GenBank/DDBJ databases">
        <authorList>
            <person name="Gilroy R."/>
        </authorList>
    </citation>
    <scope>NUCLEOTIDE SEQUENCE</scope>
    <source>
        <strain evidence="1">CHK175-13533</strain>
    </source>
</reference>
<dbReference type="EMBL" id="DYTQ01000099">
    <property type="protein sequence ID" value="HJH24619.1"/>
    <property type="molecule type" value="Genomic_DNA"/>
</dbReference>